<protein>
    <submittedName>
        <fullName evidence="2">Putative plasmid stability protein y4jJ</fullName>
    </submittedName>
</protein>
<reference evidence="2 3" key="1">
    <citation type="submission" date="2016-01" db="EMBL/GenBank/DDBJ databases">
        <authorList>
            <person name="Oliw E.H."/>
        </authorList>
    </citation>
    <scope>NUCLEOTIDE SEQUENCE [LARGE SCALE GENOMIC DNA]</scope>
    <source>
        <strain evidence="2 3">Kerr 14</strain>
    </source>
</reference>
<gene>
    <name evidence="2" type="ORF">AGR4C_pb20009</name>
</gene>
<dbReference type="InterPro" id="IPR013321">
    <property type="entry name" value="Arc_rbn_hlx_hlx"/>
</dbReference>
<dbReference type="EMBL" id="FBWC01000041">
    <property type="protein sequence ID" value="CUX66851.1"/>
    <property type="molecule type" value="Genomic_DNA"/>
</dbReference>
<dbReference type="Gene3D" id="1.10.1220.10">
    <property type="entry name" value="Met repressor-like"/>
    <property type="match status" value="1"/>
</dbReference>
<evidence type="ECO:0000259" key="1">
    <source>
        <dbReference type="Pfam" id="PF22513"/>
    </source>
</evidence>
<accession>A0A1S7SED0</accession>
<dbReference type="InterPro" id="IPR010985">
    <property type="entry name" value="Ribbon_hlx_hlx"/>
</dbReference>
<dbReference type="Pfam" id="PF22513">
    <property type="entry name" value="FitA-like_RHH"/>
    <property type="match status" value="1"/>
</dbReference>
<dbReference type="GO" id="GO:0006355">
    <property type="term" value="P:regulation of DNA-templated transcription"/>
    <property type="evidence" value="ECO:0007669"/>
    <property type="project" value="InterPro"/>
</dbReference>
<dbReference type="SUPFAM" id="SSF47598">
    <property type="entry name" value="Ribbon-helix-helix"/>
    <property type="match status" value="1"/>
</dbReference>
<dbReference type="InterPro" id="IPR053853">
    <property type="entry name" value="FitA-like_RHH"/>
</dbReference>
<organism evidence="2 3">
    <name type="scientific">Agrobacterium tumefaciens str. Kerr 14</name>
    <dbReference type="NCBI Taxonomy" id="1183424"/>
    <lineage>
        <taxon>Bacteria</taxon>
        <taxon>Pseudomonadati</taxon>
        <taxon>Pseudomonadota</taxon>
        <taxon>Alphaproteobacteria</taxon>
        <taxon>Hyphomicrobiales</taxon>
        <taxon>Rhizobiaceae</taxon>
        <taxon>Rhizobium/Agrobacterium group</taxon>
        <taxon>Agrobacterium</taxon>
        <taxon>Agrobacterium tumefaciens complex</taxon>
    </lineage>
</organism>
<evidence type="ECO:0000313" key="3">
    <source>
        <dbReference type="Proteomes" id="UP000191897"/>
    </source>
</evidence>
<dbReference type="AlphaFoldDB" id="A0A1S7SED0"/>
<proteinExistence type="predicted"/>
<evidence type="ECO:0000313" key="2">
    <source>
        <dbReference type="EMBL" id="CUX66851.1"/>
    </source>
</evidence>
<dbReference type="Proteomes" id="UP000191897">
    <property type="component" value="Unassembled WGS sequence"/>
</dbReference>
<feature type="domain" description="Antitoxin FitA-like ribbon-helix-helix" evidence="1">
    <location>
        <begin position="2"/>
        <end position="39"/>
    </location>
</feature>
<sequence>MASMTIRNIDDALKQRLRVRAATHGRSMEDEARDILRVALAASEKPARNLSESIRARLASVGGIDLEIPAREAIRDAPDFGR</sequence>
<name>A0A1S7SED0_AGRTU</name>
<dbReference type="RefSeq" id="WP_080867842.1">
    <property type="nucleotide sequence ID" value="NZ_LT009733.1"/>
</dbReference>